<evidence type="ECO:0000256" key="10">
    <source>
        <dbReference type="ARBA" id="ARBA00023002"/>
    </source>
</evidence>
<dbReference type="Pfam" id="PF00067">
    <property type="entry name" value="p450"/>
    <property type="match status" value="1"/>
</dbReference>
<evidence type="ECO:0000256" key="5">
    <source>
        <dbReference type="ARBA" id="ARBA00010617"/>
    </source>
</evidence>
<keyword evidence="14" id="KW-1133">Transmembrane helix</keyword>
<dbReference type="EnsemblMetazoa" id="GPPI043373-RA">
    <property type="protein sequence ID" value="GPPI043373-PA"/>
    <property type="gene ID" value="GPPI043373"/>
</dbReference>
<dbReference type="AlphaFoldDB" id="A0A1B0BXC9"/>
<keyword evidence="13 14" id="KW-0472">Membrane</keyword>
<dbReference type="Proteomes" id="UP000092460">
    <property type="component" value="Unassembled WGS sequence"/>
</dbReference>
<keyword evidence="8" id="KW-0256">Endoplasmic reticulum</keyword>
<dbReference type="STRING" id="67801.A0A1B0BXC9"/>
<dbReference type="VEuPathDB" id="VectorBase:GPPI043373"/>
<evidence type="ECO:0000256" key="2">
    <source>
        <dbReference type="ARBA" id="ARBA00003690"/>
    </source>
</evidence>
<comment type="cofactor">
    <cofactor evidence="1">
        <name>heme</name>
        <dbReference type="ChEBI" id="CHEBI:30413"/>
    </cofactor>
</comment>
<dbReference type="PANTHER" id="PTHR24292:SF54">
    <property type="entry name" value="CYP9F3-RELATED"/>
    <property type="match status" value="1"/>
</dbReference>
<comment type="function">
    <text evidence="2">May be involved in the metabolism of insect hormones and in the breakdown of synthetic insecticides.</text>
</comment>
<dbReference type="GO" id="GO:0016705">
    <property type="term" value="F:oxidoreductase activity, acting on paired donors, with incorporation or reduction of molecular oxygen"/>
    <property type="evidence" value="ECO:0007669"/>
    <property type="project" value="InterPro"/>
</dbReference>
<dbReference type="Gene3D" id="1.10.630.10">
    <property type="entry name" value="Cytochrome P450"/>
    <property type="match status" value="1"/>
</dbReference>
<organism evidence="15 16">
    <name type="scientific">Glossina palpalis gambiensis</name>
    <dbReference type="NCBI Taxonomy" id="67801"/>
    <lineage>
        <taxon>Eukaryota</taxon>
        <taxon>Metazoa</taxon>
        <taxon>Ecdysozoa</taxon>
        <taxon>Arthropoda</taxon>
        <taxon>Hexapoda</taxon>
        <taxon>Insecta</taxon>
        <taxon>Pterygota</taxon>
        <taxon>Neoptera</taxon>
        <taxon>Endopterygota</taxon>
        <taxon>Diptera</taxon>
        <taxon>Brachycera</taxon>
        <taxon>Muscomorpha</taxon>
        <taxon>Hippoboscoidea</taxon>
        <taxon>Glossinidae</taxon>
        <taxon>Glossina</taxon>
    </lineage>
</organism>
<accession>A0A1B0BXC9</accession>
<evidence type="ECO:0000256" key="8">
    <source>
        <dbReference type="ARBA" id="ARBA00022824"/>
    </source>
</evidence>
<evidence type="ECO:0000256" key="4">
    <source>
        <dbReference type="ARBA" id="ARBA00004406"/>
    </source>
</evidence>
<evidence type="ECO:0000256" key="9">
    <source>
        <dbReference type="ARBA" id="ARBA00022848"/>
    </source>
</evidence>
<dbReference type="GO" id="GO:0020037">
    <property type="term" value="F:heme binding"/>
    <property type="evidence" value="ECO:0007669"/>
    <property type="project" value="InterPro"/>
</dbReference>
<evidence type="ECO:0000313" key="16">
    <source>
        <dbReference type="Proteomes" id="UP000092460"/>
    </source>
</evidence>
<keyword evidence="16" id="KW-1185">Reference proteome</keyword>
<evidence type="ECO:0000256" key="3">
    <source>
        <dbReference type="ARBA" id="ARBA00004174"/>
    </source>
</evidence>
<dbReference type="InterPro" id="IPR050476">
    <property type="entry name" value="Insect_CytP450_Detox"/>
</dbReference>
<dbReference type="GO" id="GO:0005789">
    <property type="term" value="C:endoplasmic reticulum membrane"/>
    <property type="evidence" value="ECO:0007669"/>
    <property type="project" value="UniProtKB-SubCell"/>
</dbReference>
<evidence type="ECO:0000256" key="12">
    <source>
        <dbReference type="ARBA" id="ARBA00023033"/>
    </source>
</evidence>
<proteinExistence type="inferred from homology"/>
<evidence type="ECO:0000256" key="6">
    <source>
        <dbReference type="ARBA" id="ARBA00022617"/>
    </source>
</evidence>
<dbReference type="PANTHER" id="PTHR24292">
    <property type="entry name" value="CYTOCHROME P450"/>
    <property type="match status" value="1"/>
</dbReference>
<evidence type="ECO:0000256" key="1">
    <source>
        <dbReference type="ARBA" id="ARBA00001971"/>
    </source>
</evidence>
<sequence length="265" mass="30377">MHLVLDAMKYRKENHIIRPDMINMQMEARGKMGQCFLFFFAGFEIAASLLCLIAHEVIENPDVQEKLLQETQDVDRNLDDKPLTYKVILNKHYMDMVVSETLRKWSVAPAMDRMCTDDITYELKTGQKLEIRKSDAILIPALDYLDARLIVNCEGYLTITCLGHNAIPILIAASSTKQDESLSGNLNYYKKVQIVLNDGAEHVGLLRLLLKITSKLQTNFRFDLMVNNLKQNWSGLDKLSKQNKIHKLHYLALAIDHLMAAVLVW</sequence>
<reference evidence="15" key="2">
    <citation type="submission" date="2020-05" db="UniProtKB">
        <authorList>
            <consortium name="EnsemblMetazoa"/>
        </authorList>
    </citation>
    <scope>IDENTIFICATION</scope>
    <source>
        <strain evidence="15">IAEA</strain>
    </source>
</reference>
<name>A0A1B0BXC9_9MUSC</name>
<evidence type="ECO:0008006" key="17">
    <source>
        <dbReference type="Google" id="ProtNLM"/>
    </source>
</evidence>
<dbReference type="EMBL" id="JXJN01022179">
    <property type="status" value="NOT_ANNOTATED_CDS"/>
    <property type="molecule type" value="Genomic_DNA"/>
</dbReference>
<reference evidence="16" key="1">
    <citation type="submission" date="2015-01" db="EMBL/GenBank/DDBJ databases">
        <authorList>
            <person name="Aksoy S."/>
            <person name="Warren W."/>
            <person name="Wilson R.K."/>
        </authorList>
    </citation>
    <scope>NUCLEOTIDE SEQUENCE [LARGE SCALE GENOMIC DNA]</scope>
    <source>
        <strain evidence="16">IAEA</strain>
    </source>
</reference>
<dbReference type="InterPro" id="IPR036396">
    <property type="entry name" value="Cyt_P450_sf"/>
</dbReference>
<comment type="similarity">
    <text evidence="5">Belongs to the cytochrome P450 family.</text>
</comment>
<keyword evidence="14" id="KW-0812">Transmembrane</keyword>
<evidence type="ECO:0000256" key="7">
    <source>
        <dbReference type="ARBA" id="ARBA00022723"/>
    </source>
</evidence>
<dbReference type="SUPFAM" id="SSF48264">
    <property type="entry name" value="Cytochrome P450"/>
    <property type="match status" value="1"/>
</dbReference>
<dbReference type="GO" id="GO:0004497">
    <property type="term" value="F:monooxygenase activity"/>
    <property type="evidence" value="ECO:0007669"/>
    <property type="project" value="UniProtKB-KW"/>
</dbReference>
<keyword evidence="11" id="KW-0408">Iron</keyword>
<protein>
    <recommendedName>
        <fullName evidence="17">Cytochrome P450</fullName>
    </recommendedName>
</protein>
<dbReference type="InterPro" id="IPR001128">
    <property type="entry name" value="Cyt_P450"/>
</dbReference>
<feature type="transmembrane region" description="Helical" evidence="14">
    <location>
        <begin position="35"/>
        <end position="55"/>
    </location>
</feature>
<evidence type="ECO:0000256" key="14">
    <source>
        <dbReference type="SAM" id="Phobius"/>
    </source>
</evidence>
<evidence type="ECO:0000256" key="13">
    <source>
        <dbReference type="ARBA" id="ARBA00023136"/>
    </source>
</evidence>
<keyword evidence="9" id="KW-0492">Microsome</keyword>
<keyword evidence="12" id="KW-0503">Monooxygenase</keyword>
<keyword evidence="10" id="KW-0560">Oxidoreductase</keyword>
<evidence type="ECO:0000313" key="15">
    <source>
        <dbReference type="EnsemblMetazoa" id="GPPI043373-PA"/>
    </source>
</evidence>
<dbReference type="GO" id="GO:0005506">
    <property type="term" value="F:iron ion binding"/>
    <property type="evidence" value="ECO:0007669"/>
    <property type="project" value="InterPro"/>
</dbReference>
<keyword evidence="6" id="KW-0349">Heme</keyword>
<evidence type="ECO:0000256" key="11">
    <source>
        <dbReference type="ARBA" id="ARBA00023004"/>
    </source>
</evidence>
<keyword evidence="7" id="KW-0479">Metal-binding</keyword>
<comment type="subcellular location">
    <subcellularLocation>
        <location evidence="4">Endoplasmic reticulum membrane</location>
        <topology evidence="4">Peripheral membrane protein</topology>
    </subcellularLocation>
    <subcellularLocation>
        <location evidence="3">Microsome membrane</location>
        <topology evidence="3">Peripheral membrane protein</topology>
    </subcellularLocation>
</comment>